<dbReference type="InterPro" id="IPR050559">
    <property type="entry name" value="P-Pant_transferase_sf"/>
</dbReference>
<name>A0A080M4P7_9PROT</name>
<dbReference type="EC" id="2.7.8.-" evidence="5"/>
<dbReference type="Pfam" id="PF01648">
    <property type="entry name" value="ACPS"/>
    <property type="match status" value="1"/>
</dbReference>
<feature type="domain" description="4'-phosphopantetheinyl transferase" evidence="3">
    <location>
        <begin position="136"/>
        <end position="238"/>
    </location>
</feature>
<comment type="similarity">
    <text evidence="1">Belongs to the P-Pant transferase superfamily. Gsp/Sfp/HetI/AcpT family.</text>
</comment>
<dbReference type="EMBL" id="JDST02000062">
    <property type="protein sequence ID" value="KFB76153.1"/>
    <property type="molecule type" value="Genomic_DNA"/>
</dbReference>
<evidence type="ECO:0000313" key="5">
    <source>
        <dbReference type="EMBL" id="KFB76153.1"/>
    </source>
</evidence>
<protein>
    <submittedName>
        <fullName evidence="5">4'-phosphopantetheinyl transferase psf-1</fullName>
        <ecNumber evidence="5">2.7.8.-</ecNumber>
    </submittedName>
</protein>
<keyword evidence="2 5" id="KW-0808">Transferase</keyword>
<organism evidence="5 6">
    <name type="scientific">Candidatus Accumulibacter cognatus</name>
    <dbReference type="NCBI Taxonomy" id="2954383"/>
    <lineage>
        <taxon>Bacteria</taxon>
        <taxon>Pseudomonadati</taxon>
        <taxon>Pseudomonadota</taxon>
        <taxon>Betaproteobacteria</taxon>
        <taxon>Candidatus Accumulibacter</taxon>
    </lineage>
</organism>
<comment type="caution">
    <text evidence="5">The sequence shown here is derived from an EMBL/GenBank/DDBJ whole genome shotgun (WGS) entry which is preliminary data.</text>
</comment>
<dbReference type="Pfam" id="PF22624">
    <property type="entry name" value="AASDHPPT_N"/>
    <property type="match status" value="1"/>
</dbReference>
<dbReference type="GO" id="GO:0000287">
    <property type="term" value="F:magnesium ion binding"/>
    <property type="evidence" value="ECO:0007669"/>
    <property type="project" value="InterPro"/>
</dbReference>
<accession>A0A080M4P7</accession>
<evidence type="ECO:0000256" key="2">
    <source>
        <dbReference type="ARBA" id="ARBA00022679"/>
    </source>
</evidence>
<dbReference type="InterPro" id="IPR037143">
    <property type="entry name" value="4-PPantetheinyl_Trfase_dom_sf"/>
</dbReference>
<evidence type="ECO:0000259" key="4">
    <source>
        <dbReference type="Pfam" id="PF22624"/>
    </source>
</evidence>
<dbReference type="Gene3D" id="3.90.470.20">
    <property type="entry name" value="4'-phosphopantetheinyl transferase domain"/>
    <property type="match status" value="2"/>
</dbReference>
<dbReference type="InterPro" id="IPR008278">
    <property type="entry name" value="4-PPantetheinyl_Trfase_dom"/>
</dbReference>
<dbReference type="PANTHER" id="PTHR12215:SF10">
    <property type="entry name" value="L-AMINOADIPATE-SEMIALDEHYDE DEHYDROGENASE-PHOSPHOPANTETHEINYL TRANSFERASE"/>
    <property type="match status" value="1"/>
</dbReference>
<dbReference type="GO" id="GO:0005829">
    <property type="term" value="C:cytosol"/>
    <property type="evidence" value="ECO:0007669"/>
    <property type="project" value="TreeGrafter"/>
</dbReference>
<evidence type="ECO:0000313" key="6">
    <source>
        <dbReference type="Proteomes" id="UP000021315"/>
    </source>
</evidence>
<evidence type="ECO:0000259" key="3">
    <source>
        <dbReference type="Pfam" id="PF01648"/>
    </source>
</evidence>
<keyword evidence="6" id="KW-1185">Reference proteome</keyword>
<dbReference type="GO" id="GO:0019878">
    <property type="term" value="P:lysine biosynthetic process via aminoadipic acid"/>
    <property type="evidence" value="ECO:0007669"/>
    <property type="project" value="TreeGrafter"/>
</dbReference>
<dbReference type="GO" id="GO:0008897">
    <property type="term" value="F:holo-[acyl-carrier-protein] synthase activity"/>
    <property type="evidence" value="ECO:0007669"/>
    <property type="project" value="InterPro"/>
</dbReference>
<dbReference type="RefSeq" id="WP_273704639.1">
    <property type="nucleotide sequence ID" value="NZ_JDST02000062.1"/>
</dbReference>
<proteinExistence type="inferred from homology"/>
<dbReference type="SUPFAM" id="SSF56214">
    <property type="entry name" value="4'-phosphopantetheinyl transferase"/>
    <property type="match status" value="2"/>
</dbReference>
<reference evidence="5" key="1">
    <citation type="submission" date="2014-02" db="EMBL/GenBank/DDBJ databases">
        <title>Expanding our view of genomic diversity in Candidatus Accumulibacter clades.</title>
        <authorList>
            <person name="Skennerton C.T."/>
            <person name="Barr J.J."/>
            <person name="Slater F.R."/>
            <person name="Bond P.L."/>
            <person name="Tyson G.W."/>
        </authorList>
    </citation>
    <scope>NUCLEOTIDE SEQUENCE [LARGE SCALE GENOMIC DNA]</scope>
</reference>
<sequence>MPTSPPETRAPITPAHIAELLDKTPVPRLSGDDLHLWLLPFPIGHEALRQTIERLPDAGERASAARRVFAADRLRQMHARGLLRYLLGHYLARDPQGLDFITNDYGKPALSTADRLQFNVSHCQDHILIGLTRRVPVGVDLERIRPLPNWYALAAHCCSAQELNWLAGRPANDQERDFFRLWTAKEAVLKALGTGLASPPERVTISLPDTDSGFAGVAGTSSPWTLFSTCPDADHTIAAAIRTVINRRQIRCFHVAGRHLDQ</sequence>
<dbReference type="PANTHER" id="PTHR12215">
    <property type="entry name" value="PHOSPHOPANTETHEINE TRANSFERASE"/>
    <property type="match status" value="1"/>
</dbReference>
<feature type="domain" description="4'-phosphopantetheinyl transferase N-terminal" evidence="4">
    <location>
        <begin position="58"/>
        <end position="129"/>
    </location>
</feature>
<dbReference type="Proteomes" id="UP000021315">
    <property type="component" value="Unassembled WGS sequence"/>
</dbReference>
<dbReference type="AlphaFoldDB" id="A0A080M4P7"/>
<dbReference type="STRING" id="1453999.AW06_002783"/>
<dbReference type="InterPro" id="IPR055066">
    <property type="entry name" value="AASDHPPT_N"/>
</dbReference>
<evidence type="ECO:0000256" key="1">
    <source>
        <dbReference type="ARBA" id="ARBA00010990"/>
    </source>
</evidence>
<gene>
    <name evidence="5" type="primary">psf-1</name>
    <name evidence="5" type="ORF">AW06_002783</name>
</gene>